<evidence type="ECO:0000313" key="3">
    <source>
        <dbReference type="EMBL" id="ATQ44038.1"/>
    </source>
</evidence>
<dbReference type="Gene3D" id="3.10.620.30">
    <property type="match status" value="1"/>
</dbReference>
<dbReference type="OrthoDB" id="7178340at2"/>
<organism evidence="3 4">
    <name type="scientific">Caulobacter mirabilis</name>
    <dbReference type="NCBI Taxonomy" id="69666"/>
    <lineage>
        <taxon>Bacteria</taxon>
        <taxon>Pseudomonadati</taxon>
        <taxon>Pseudomonadota</taxon>
        <taxon>Alphaproteobacteria</taxon>
        <taxon>Caulobacterales</taxon>
        <taxon>Caulobacteraceae</taxon>
        <taxon>Caulobacter</taxon>
    </lineage>
</organism>
<protein>
    <recommendedName>
        <fullName evidence="2">Transglutaminase-like domain-containing protein</fullName>
    </recommendedName>
</protein>
<keyword evidence="4" id="KW-1185">Reference proteome</keyword>
<sequence length="780" mass="83271">MVRLMVARLRERVLARLSSWRTRPAGSLKLTIGGLAVLAGGGLLLSQLAATAQTPYPAGNGTLAGMRFYDAEQLSPATAKAAYYDGAASAVTYNWASAKPIEITATAAALENDPQKIFLFVKNHVRYEPRFGAQKGALGAMIDRSGTAFDQAQLLVELLRAAGYSASYQVGTITLTGAQFNDWLGLTDPEAARQFLANGGIPATVSGAGTISQVEMGHAWVTVVINGATTTLDPSYKAMDRWAQIDVATEAGLSASSFVSTATNPTGSGTENGVGYITGVNLTGAESALNSAATTLLGKLKTTYKDKRAEEIMGGERIRPAADAWATPTTGVLNASWGSYSGGLPDKFRTKLTVEAYTCKVELFVDEIYGRRLVWRTPNDYEDGPPSTGVSSGEYMFMLQGGLPPGAGSSGNYPNCFSPPLPQNTIRISADLPYAARQGGVGAYGTWMDRVSLKEADASADAIIVHGWGDTANELQTRLNDDKSYREEVRPGLVDGKPPLTGEQEYWGPPYGKAGTQMQKLKARLYAGWLAQMTRATDIVEGASNTRIQHHYTIGVVYSQRQRQVHDLNWNGLDDPGEPFVPGSSLDEAIRMDLDSGFSTVSLAGVAADKVGARHTIAAFGAMLEGSLFEQQQDAVHTISTAQRFPFGQENFAGTIRYHRLLPGGAGVAQYREGVTSPRGVACTGQATANQNYTVIQANDRFLGPSSTVGYGVIRNMGPYTRRAPQGDYYMNRGCAWVAFNGDASEIAHVVTAINRPLKGGGGPGGRTKRSARRRCRPTC</sequence>
<feature type="compositionally biased region" description="Basic residues" evidence="1">
    <location>
        <begin position="767"/>
        <end position="780"/>
    </location>
</feature>
<dbReference type="EMBL" id="CP024201">
    <property type="protein sequence ID" value="ATQ44038.1"/>
    <property type="molecule type" value="Genomic_DNA"/>
</dbReference>
<evidence type="ECO:0000256" key="1">
    <source>
        <dbReference type="SAM" id="MobiDB-lite"/>
    </source>
</evidence>
<evidence type="ECO:0000313" key="4">
    <source>
        <dbReference type="Proteomes" id="UP000228945"/>
    </source>
</evidence>
<feature type="domain" description="Transglutaminase-like" evidence="2">
    <location>
        <begin position="102"/>
        <end position="226"/>
    </location>
</feature>
<reference evidence="3 4" key="1">
    <citation type="submission" date="2017-10" db="EMBL/GenBank/DDBJ databases">
        <title>Genome sequence of Caulobacter mirabilis FWC38.</title>
        <authorList>
            <person name="Fiebig A."/>
            <person name="Crosson S."/>
        </authorList>
    </citation>
    <scope>NUCLEOTIDE SEQUENCE [LARGE SCALE GENOMIC DNA]</scope>
    <source>
        <strain evidence="3 4">FWC 38</strain>
    </source>
</reference>
<proteinExistence type="predicted"/>
<dbReference type="KEGG" id="cmb:CSW64_17410"/>
<dbReference type="InterPro" id="IPR038765">
    <property type="entry name" value="Papain-like_cys_pep_sf"/>
</dbReference>
<gene>
    <name evidence="3" type="ORF">CSW64_17410</name>
</gene>
<evidence type="ECO:0000259" key="2">
    <source>
        <dbReference type="Pfam" id="PF01841"/>
    </source>
</evidence>
<name>A0A2D2B1C4_9CAUL</name>
<dbReference type="AlphaFoldDB" id="A0A2D2B1C4"/>
<accession>A0A2D2B1C4</accession>
<dbReference type="SUPFAM" id="SSF54001">
    <property type="entry name" value="Cysteine proteinases"/>
    <property type="match status" value="1"/>
</dbReference>
<feature type="region of interest" description="Disordered" evidence="1">
    <location>
        <begin position="489"/>
        <end position="508"/>
    </location>
</feature>
<dbReference type="Pfam" id="PF01841">
    <property type="entry name" value="Transglut_core"/>
    <property type="match status" value="1"/>
</dbReference>
<dbReference type="Proteomes" id="UP000228945">
    <property type="component" value="Chromosome"/>
</dbReference>
<dbReference type="InterPro" id="IPR002931">
    <property type="entry name" value="Transglutaminase-like"/>
</dbReference>
<feature type="region of interest" description="Disordered" evidence="1">
    <location>
        <begin position="758"/>
        <end position="780"/>
    </location>
</feature>